<evidence type="ECO:0000256" key="2">
    <source>
        <dbReference type="ARBA" id="ARBA00022692"/>
    </source>
</evidence>
<dbReference type="EMBL" id="JH992985">
    <property type="protein sequence ID" value="EKX48626.1"/>
    <property type="molecule type" value="Genomic_DNA"/>
</dbReference>
<dbReference type="STRING" id="905079.L1JJE8"/>
<evidence type="ECO:0000256" key="1">
    <source>
        <dbReference type="ARBA" id="ARBA00004141"/>
    </source>
</evidence>
<dbReference type="InterPro" id="IPR050927">
    <property type="entry name" value="TRPM"/>
</dbReference>
<feature type="compositionally biased region" description="Low complexity" evidence="5">
    <location>
        <begin position="566"/>
        <end position="575"/>
    </location>
</feature>
<dbReference type="PaxDb" id="55529-EKX48626"/>
<keyword evidence="11" id="KW-1185">Reference proteome</keyword>
<dbReference type="OrthoDB" id="10050890at2759"/>
<dbReference type="KEGG" id="gtt:GUITHDRAFT_105770"/>
<sequence>MDVCGERAGKGRDVVGSIGGYSQGSIMIRPKEMQAGIGFSEGNPYQQSPSSDKYPGVTGDICLHHPIWTDTASSGSNTSRDPEVRPESGTFEWCEHNLCSPAHFMVVSSDQVDETRFAQAVLEAMTRSEGWKSLTESGIIVSVTGGAKYFDLSFKHKELIMRDVVLGLKHLKPLVVTGGTHSGIMKYVGEARAKYEMSINLLGIVPQAVVKGSEVLTTSKTPNGKQEEKPIYNSFSVNSHSSFSVLQTNGPNKEMLDFNHSHFILVDKKINNGRLKDEERFGEETTFRANLESAIKDKANLQSPLIEGRSQTIPVISICVQGGEGSVKTLYDAIKANTPCLVVNGSGRAADLISDALRLRKQELQELHPRQVLLRECLQGQRSASNVMETLKQYHLVANLNTHSDALRLLDEVSAIAGSGSCCMFDLRAAHKEGDFKDAMLECILEHMSKSPSGGAGDLFHQRLSMAIKFQSPRVLSRLLRQGLEDLEIKGSFFASLEENFVEAFRHSSTQVIELLLAELPYLQFVNISWTTLEQALKDGSLEALSSLKRLNAILTAPPPPPPSKASPSTASGPAQRVSEKWEVKEPWFHSLNLRGYTSTLPLQGDFEKKWLITELITKQQLLEAHFKSICDSSFTYHLGADGPFADLFLSTIACDKVDLAVLIWRRWIPDVDKTGIFWAESMNPIIYAITAAFYFRKKSEGRHLNAAMKKLYQTTADNFEQKAIRVYQHAVDNDKAQKSSFGVASALNIRARIFRDKTLVDLAVLSDSDRFLETCCAPTIISSFHGDLATSTSFLSVLAGTIMFGIPAMFQGWGFLEFLGFEFHFKHEAQDFICKALQPVTQRFNHKEMRAVDRFFCFLASPIIIFVANGLQLLVLTVIFTIIVIPDYKYSMLADKLHWVEWVLLGHYISSIIRELIQLFLEGWREYFYSIWNILEIGAFVSYILGFLLHAHCTMDNNDCQEISFTADMIGHSTPYLSFRLCYCFSLFFTYLRLLQFVLAHKDIGILVWIIFKMFVDIIKFVFLYFIILLSLAVLMLGTTLPKALQDNCHVDMDQLDNYNFITCYPTWWIYRAMLLSWGDIHMEEMTNDASIGFLILTYVVLNVILLNLLIALMTDTYQAQTLLHVLPSSLDVGRRGCGAGPAGGGCWTFTASPRSIRGGEHDRICMLDVEHRIDLAFLTPLNIICSLVHIVAFFFNFRNITSQLAVLFRRTEQCTDLSAARILLDWQLSNFHTFQFFSSGMRNKGDEKVALAHFTMSTAEINELMTRHSLRVVTVEGTEDERKELLNFIAMMAEAKQKVCQGDEDCWTSE</sequence>
<dbReference type="GO" id="GO:0005886">
    <property type="term" value="C:plasma membrane"/>
    <property type="evidence" value="ECO:0007669"/>
    <property type="project" value="TreeGrafter"/>
</dbReference>
<proteinExistence type="predicted"/>
<feature type="domain" description="TRPM SLOG" evidence="8">
    <location>
        <begin position="121"/>
        <end position="365"/>
    </location>
</feature>
<feature type="transmembrane region" description="Helical" evidence="6">
    <location>
        <begin position="930"/>
        <end position="950"/>
    </location>
</feature>
<dbReference type="Proteomes" id="UP000011087">
    <property type="component" value="Unassembled WGS sequence"/>
</dbReference>
<evidence type="ECO:0000256" key="4">
    <source>
        <dbReference type="ARBA" id="ARBA00023136"/>
    </source>
</evidence>
<feature type="domain" description="Ion transport" evidence="7">
    <location>
        <begin position="875"/>
        <end position="1123"/>
    </location>
</feature>
<feature type="transmembrane region" description="Helical" evidence="6">
    <location>
        <begin position="1091"/>
        <end position="1115"/>
    </location>
</feature>
<dbReference type="EnsemblProtists" id="EKX48626">
    <property type="protein sequence ID" value="EKX48626"/>
    <property type="gene ID" value="GUITHDRAFT_105770"/>
</dbReference>
<dbReference type="GO" id="GO:0005261">
    <property type="term" value="F:monoatomic cation channel activity"/>
    <property type="evidence" value="ECO:0007669"/>
    <property type="project" value="TreeGrafter"/>
</dbReference>
<feature type="transmembrane region" description="Helical" evidence="6">
    <location>
        <begin position="898"/>
        <end position="918"/>
    </location>
</feature>
<feature type="transmembrane region" description="Helical" evidence="6">
    <location>
        <begin position="856"/>
        <end position="886"/>
    </location>
</feature>
<feature type="transmembrane region" description="Helical" evidence="6">
    <location>
        <begin position="1060"/>
        <end position="1079"/>
    </location>
</feature>
<evidence type="ECO:0008006" key="12">
    <source>
        <dbReference type="Google" id="ProtNLM"/>
    </source>
</evidence>
<dbReference type="GeneID" id="17305275"/>
<keyword evidence="3 6" id="KW-1133">Transmembrane helix</keyword>
<reference evidence="11" key="2">
    <citation type="submission" date="2012-11" db="EMBL/GenBank/DDBJ databases">
        <authorList>
            <person name="Kuo A."/>
            <person name="Curtis B.A."/>
            <person name="Tanifuji G."/>
            <person name="Burki F."/>
            <person name="Gruber A."/>
            <person name="Irimia M."/>
            <person name="Maruyama S."/>
            <person name="Arias M.C."/>
            <person name="Ball S.G."/>
            <person name="Gile G.H."/>
            <person name="Hirakawa Y."/>
            <person name="Hopkins J.F."/>
            <person name="Rensing S.A."/>
            <person name="Schmutz J."/>
            <person name="Symeonidi A."/>
            <person name="Elias M."/>
            <person name="Eveleigh R.J."/>
            <person name="Herman E.K."/>
            <person name="Klute M.J."/>
            <person name="Nakayama T."/>
            <person name="Obornik M."/>
            <person name="Reyes-Prieto A."/>
            <person name="Armbrust E.V."/>
            <person name="Aves S.J."/>
            <person name="Beiko R.G."/>
            <person name="Coutinho P."/>
            <person name="Dacks J.B."/>
            <person name="Durnford D.G."/>
            <person name="Fast N.M."/>
            <person name="Green B.R."/>
            <person name="Grisdale C."/>
            <person name="Hempe F."/>
            <person name="Henrissat B."/>
            <person name="Hoppner M.P."/>
            <person name="Ishida K.-I."/>
            <person name="Kim E."/>
            <person name="Koreny L."/>
            <person name="Kroth P.G."/>
            <person name="Liu Y."/>
            <person name="Malik S.-B."/>
            <person name="Maier U.G."/>
            <person name="McRose D."/>
            <person name="Mock T."/>
            <person name="Neilson J.A."/>
            <person name="Onodera N.T."/>
            <person name="Poole A.M."/>
            <person name="Pritham E.J."/>
            <person name="Richards T.A."/>
            <person name="Rocap G."/>
            <person name="Roy S.W."/>
            <person name="Sarai C."/>
            <person name="Schaack S."/>
            <person name="Shirato S."/>
            <person name="Slamovits C.H."/>
            <person name="Spencer D.F."/>
            <person name="Suzuki S."/>
            <person name="Worden A.Z."/>
            <person name="Zauner S."/>
            <person name="Barry K."/>
            <person name="Bell C."/>
            <person name="Bharti A.K."/>
            <person name="Crow J.A."/>
            <person name="Grimwood J."/>
            <person name="Kramer R."/>
            <person name="Lindquist E."/>
            <person name="Lucas S."/>
            <person name="Salamov A."/>
            <person name="McFadden G.I."/>
            <person name="Lane C.E."/>
            <person name="Keeling P.J."/>
            <person name="Gray M.W."/>
            <person name="Grigoriev I.V."/>
            <person name="Archibald J.M."/>
        </authorList>
    </citation>
    <scope>NUCLEOTIDE SEQUENCE</scope>
    <source>
        <strain evidence="11">CCMP2712</strain>
    </source>
</reference>
<evidence type="ECO:0000256" key="6">
    <source>
        <dbReference type="SAM" id="Phobius"/>
    </source>
</evidence>
<dbReference type="GO" id="GO:0030001">
    <property type="term" value="P:metal ion transport"/>
    <property type="evidence" value="ECO:0007669"/>
    <property type="project" value="TreeGrafter"/>
</dbReference>
<feature type="region of interest" description="Disordered" evidence="5">
    <location>
        <begin position="556"/>
        <end position="576"/>
    </location>
</feature>
<feature type="transmembrane region" description="Helical" evidence="6">
    <location>
        <begin position="795"/>
        <end position="817"/>
    </location>
</feature>
<accession>L1JJE8</accession>
<dbReference type="Pfam" id="PF18139">
    <property type="entry name" value="LSDAT_euk"/>
    <property type="match status" value="1"/>
</dbReference>
<dbReference type="HOGENOM" id="CLU_260639_0_0_1"/>
<evidence type="ECO:0000313" key="10">
    <source>
        <dbReference type="EnsemblProtists" id="EKX48626"/>
    </source>
</evidence>
<dbReference type="InterPro" id="IPR041491">
    <property type="entry name" value="TRPM_SLOG"/>
</dbReference>
<evidence type="ECO:0000259" key="7">
    <source>
        <dbReference type="Pfam" id="PF00520"/>
    </source>
</evidence>
<keyword evidence="4 6" id="KW-0472">Membrane</keyword>
<evidence type="ECO:0000259" key="8">
    <source>
        <dbReference type="Pfam" id="PF18139"/>
    </source>
</evidence>
<comment type="subcellular location">
    <subcellularLocation>
        <location evidence="1">Membrane</location>
        <topology evidence="1">Multi-pass membrane protein</topology>
    </subcellularLocation>
</comment>
<protein>
    <recommendedName>
        <fullName evidence="12">TRPM SLOG domain-containing protein</fullName>
    </recommendedName>
</protein>
<reference evidence="9 11" key="1">
    <citation type="journal article" date="2012" name="Nature">
        <title>Algal genomes reveal evolutionary mosaicism and the fate of nucleomorphs.</title>
        <authorList>
            <consortium name="DOE Joint Genome Institute"/>
            <person name="Curtis B.A."/>
            <person name="Tanifuji G."/>
            <person name="Burki F."/>
            <person name="Gruber A."/>
            <person name="Irimia M."/>
            <person name="Maruyama S."/>
            <person name="Arias M.C."/>
            <person name="Ball S.G."/>
            <person name="Gile G.H."/>
            <person name="Hirakawa Y."/>
            <person name="Hopkins J.F."/>
            <person name="Kuo A."/>
            <person name="Rensing S.A."/>
            <person name="Schmutz J."/>
            <person name="Symeonidi A."/>
            <person name="Elias M."/>
            <person name="Eveleigh R.J."/>
            <person name="Herman E.K."/>
            <person name="Klute M.J."/>
            <person name="Nakayama T."/>
            <person name="Obornik M."/>
            <person name="Reyes-Prieto A."/>
            <person name="Armbrust E.V."/>
            <person name="Aves S.J."/>
            <person name="Beiko R.G."/>
            <person name="Coutinho P."/>
            <person name="Dacks J.B."/>
            <person name="Durnford D.G."/>
            <person name="Fast N.M."/>
            <person name="Green B.R."/>
            <person name="Grisdale C.J."/>
            <person name="Hempel F."/>
            <person name="Henrissat B."/>
            <person name="Hoppner M.P."/>
            <person name="Ishida K."/>
            <person name="Kim E."/>
            <person name="Koreny L."/>
            <person name="Kroth P.G."/>
            <person name="Liu Y."/>
            <person name="Malik S.B."/>
            <person name="Maier U.G."/>
            <person name="McRose D."/>
            <person name="Mock T."/>
            <person name="Neilson J.A."/>
            <person name="Onodera N.T."/>
            <person name="Poole A.M."/>
            <person name="Pritham E.J."/>
            <person name="Richards T.A."/>
            <person name="Rocap G."/>
            <person name="Roy S.W."/>
            <person name="Sarai C."/>
            <person name="Schaack S."/>
            <person name="Shirato S."/>
            <person name="Slamovits C.H."/>
            <person name="Spencer D.F."/>
            <person name="Suzuki S."/>
            <person name="Worden A.Z."/>
            <person name="Zauner S."/>
            <person name="Barry K."/>
            <person name="Bell C."/>
            <person name="Bharti A.K."/>
            <person name="Crow J.A."/>
            <person name="Grimwood J."/>
            <person name="Kramer R."/>
            <person name="Lindquist E."/>
            <person name="Lucas S."/>
            <person name="Salamov A."/>
            <person name="McFadden G.I."/>
            <person name="Lane C.E."/>
            <person name="Keeling P.J."/>
            <person name="Gray M.W."/>
            <person name="Grigoriev I.V."/>
            <person name="Archibald J.M."/>
        </authorList>
    </citation>
    <scope>NUCLEOTIDE SEQUENCE</scope>
    <source>
        <strain evidence="9 11">CCMP2712</strain>
    </source>
</reference>
<dbReference type="PANTHER" id="PTHR13800:SF1">
    <property type="entry name" value="TRANSIENT RECEPTOR POTENTIAL CATION CHANNEL TRPM"/>
    <property type="match status" value="1"/>
</dbReference>
<name>L1JJE8_GUITC</name>
<gene>
    <name evidence="9" type="ORF">GUITHDRAFT_105770</name>
</gene>
<reference evidence="10" key="3">
    <citation type="submission" date="2016-03" db="UniProtKB">
        <authorList>
            <consortium name="EnsemblProtists"/>
        </authorList>
    </citation>
    <scope>IDENTIFICATION</scope>
</reference>
<evidence type="ECO:0000256" key="5">
    <source>
        <dbReference type="SAM" id="MobiDB-lite"/>
    </source>
</evidence>
<dbReference type="InterPro" id="IPR005821">
    <property type="entry name" value="Ion_trans_dom"/>
</dbReference>
<dbReference type="RefSeq" id="XP_005835606.1">
    <property type="nucleotide sequence ID" value="XM_005835549.1"/>
</dbReference>
<feature type="transmembrane region" description="Helical" evidence="6">
    <location>
        <begin position="1177"/>
        <end position="1197"/>
    </location>
</feature>
<organism evidence="9">
    <name type="scientific">Guillardia theta (strain CCMP2712)</name>
    <name type="common">Cryptophyte</name>
    <dbReference type="NCBI Taxonomy" id="905079"/>
    <lineage>
        <taxon>Eukaryota</taxon>
        <taxon>Cryptophyceae</taxon>
        <taxon>Pyrenomonadales</taxon>
        <taxon>Geminigeraceae</taxon>
        <taxon>Guillardia</taxon>
    </lineage>
</organism>
<feature type="transmembrane region" description="Helical" evidence="6">
    <location>
        <begin position="1007"/>
        <end position="1040"/>
    </location>
</feature>
<dbReference type="PANTHER" id="PTHR13800">
    <property type="entry name" value="TRANSIENT RECEPTOR POTENTIAL CATION CHANNEL, SUBFAMILY M, MEMBER 6"/>
    <property type="match status" value="1"/>
</dbReference>
<dbReference type="OMA" id="CCKNESK"/>
<dbReference type="eggNOG" id="KOG3614">
    <property type="taxonomic scope" value="Eukaryota"/>
</dbReference>
<evidence type="ECO:0000256" key="3">
    <source>
        <dbReference type="ARBA" id="ARBA00022989"/>
    </source>
</evidence>
<feature type="transmembrane region" description="Helical" evidence="6">
    <location>
        <begin position="978"/>
        <end position="995"/>
    </location>
</feature>
<evidence type="ECO:0000313" key="11">
    <source>
        <dbReference type="Proteomes" id="UP000011087"/>
    </source>
</evidence>
<dbReference type="Pfam" id="PF00520">
    <property type="entry name" value="Ion_trans"/>
    <property type="match status" value="1"/>
</dbReference>
<evidence type="ECO:0000313" key="9">
    <source>
        <dbReference type="EMBL" id="EKX48626.1"/>
    </source>
</evidence>
<keyword evidence="2 6" id="KW-0812">Transmembrane</keyword>